<dbReference type="InterPro" id="IPR016181">
    <property type="entry name" value="Acyl_CoA_acyltransferase"/>
</dbReference>
<gene>
    <name evidence="2" type="ORF">A7K91_03510</name>
</gene>
<accession>A0A1A5YLN0</accession>
<dbReference type="InterPro" id="IPR051531">
    <property type="entry name" value="N-acetyltransferase"/>
</dbReference>
<dbReference type="InterPro" id="IPR000182">
    <property type="entry name" value="GNAT_dom"/>
</dbReference>
<keyword evidence="3" id="KW-1185">Reference proteome</keyword>
<protein>
    <submittedName>
        <fullName evidence="2">GCN5 family acetyltransferase</fullName>
    </submittedName>
</protein>
<proteinExistence type="predicted"/>
<evidence type="ECO:0000313" key="2">
    <source>
        <dbReference type="EMBL" id="OBR66522.1"/>
    </source>
</evidence>
<dbReference type="SUPFAM" id="SSF55729">
    <property type="entry name" value="Acyl-CoA N-acyltransferases (Nat)"/>
    <property type="match status" value="1"/>
</dbReference>
<reference evidence="2 3" key="1">
    <citation type="submission" date="2016-05" db="EMBL/GenBank/DDBJ databases">
        <title>Paenibacillus oryzae. sp. nov., isolated from the rice root.</title>
        <authorList>
            <person name="Zhang J."/>
            <person name="Zhang X."/>
        </authorList>
    </citation>
    <scope>NUCLEOTIDE SEQUENCE [LARGE SCALE GENOMIC DNA]</scope>
    <source>
        <strain evidence="2 3">1DrF-4</strain>
    </source>
</reference>
<dbReference type="STRING" id="1844972.A7K91_03510"/>
<name>A0A1A5YLN0_9BACL</name>
<dbReference type="RefSeq" id="WP_068681778.1">
    <property type="nucleotide sequence ID" value="NZ_LYPA01000046.1"/>
</dbReference>
<dbReference type="GO" id="GO:0016747">
    <property type="term" value="F:acyltransferase activity, transferring groups other than amino-acyl groups"/>
    <property type="evidence" value="ECO:0007669"/>
    <property type="project" value="InterPro"/>
</dbReference>
<dbReference type="PROSITE" id="PS51186">
    <property type="entry name" value="GNAT"/>
    <property type="match status" value="1"/>
</dbReference>
<dbReference type="AlphaFoldDB" id="A0A1A5YLN0"/>
<dbReference type="Pfam" id="PF13302">
    <property type="entry name" value="Acetyltransf_3"/>
    <property type="match status" value="1"/>
</dbReference>
<organism evidence="2 3">
    <name type="scientific">Paenibacillus oryzae</name>
    <dbReference type="NCBI Taxonomy" id="1844972"/>
    <lineage>
        <taxon>Bacteria</taxon>
        <taxon>Bacillati</taxon>
        <taxon>Bacillota</taxon>
        <taxon>Bacilli</taxon>
        <taxon>Bacillales</taxon>
        <taxon>Paenibacillaceae</taxon>
        <taxon>Paenibacillus</taxon>
    </lineage>
</organism>
<comment type="caution">
    <text evidence="2">The sequence shown here is derived from an EMBL/GenBank/DDBJ whole genome shotgun (WGS) entry which is preliminary data.</text>
</comment>
<dbReference type="CDD" id="cd04301">
    <property type="entry name" value="NAT_SF"/>
    <property type="match status" value="1"/>
</dbReference>
<dbReference type="PANTHER" id="PTHR43792:SF1">
    <property type="entry name" value="N-ACETYLTRANSFERASE DOMAIN-CONTAINING PROTEIN"/>
    <property type="match status" value="1"/>
</dbReference>
<dbReference type="PANTHER" id="PTHR43792">
    <property type="entry name" value="GNAT FAMILY, PUTATIVE (AFU_ORTHOLOGUE AFUA_3G00765)-RELATED-RELATED"/>
    <property type="match status" value="1"/>
</dbReference>
<dbReference type="Proteomes" id="UP000092024">
    <property type="component" value="Unassembled WGS sequence"/>
</dbReference>
<evidence type="ECO:0000259" key="1">
    <source>
        <dbReference type="PROSITE" id="PS51186"/>
    </source>
</evidence>
<feature type="domain" description="N-acetyltransferase" evidence="1">
    <location>
        <begin position="8"/>
        <end position="176"/>
    </location>
</feature>
<dbReference type="EMBL" id="LYPA01000046">
    <property type="protein sequence ID" value="OBR66522.1"/>
    <property type="molecule type" value="Genomic_DNA"/>
</dbReference>
<dbReference type="OrthoDB" id="9785602at2"/>
<dbReference type="Gene3D" id="3.40.630.30">
    <property type="match status" value="1"/>
</dbReference>
<sequence length="185" mass="21738">MKIEGEKVRLSKIDENNLSFVSELECNSMVWQYEESVEKDKEAARSKYREQMNSQYHYDFVITKESNDSESTDLESPIGIVQAWSYVEHRHSWELGFGMLADYQGKGYGYEAVQLLLQYMFETTNARKIVGMCNSKNVKSIKLMEKLNMTREGIFKEEFLWNGNYCDQYFYSILKKEWQSANKGG</sequence>
<evidence type="ECO:0000313" key="3">
    <source>
        <dbReference type="Proteomes" id="UP000092024"/>
    </source>
</evidence>
<keyword evidence="2" id="KW-0808">Transferase</keyword>